<protein>
    <submittedName>
        <fullName evidence="2">Uncharacterized protein</fullName>
    </submittedName>
</protein>
<reference evidence="2" key="1">
    <citation type="submission" date="2020-01" db="EMBL/GenBank/DDBJ databases">
        <authorList>
            <person name="Meier V. D."/>
            <person name="Meier V D."/>
        </authorList>
    </citation>
    <scope>NUCLEOTIDE SEQUENCE</scope>
    <source>
        <strain evidence="2">HLG_WM_MAG_09</strain>
    </source>
</reference>
<dbReference type="EMBL" id="CACVAT010000620">
    <property type="protein sequence ID" value="CAA6830703.1"/>
    <property type="molecule type" value="Genomic_DNA"/>
</dbReference>
<keyword evidence="1" id="KW-0812">Transmembrane</keyword>
<keyword evidence="1" id="KW-1133">Transmembrane helix</keyword>
<accession>A0A6S6UP24</accession>
<evidence type="ECO:0000313" key="2">
    <source>
        <dbReference type="EMBL" id="CAA6830703.1"/>
    </source>
</evidence>
<gene>
    <name evidence="2" type="ORF">HELGO_WM26674</name>
</gene>
<proteinExistence type="predicted"/>
<dbReference type="AlphaFoldDB" id="A0A6S6UP24"/>
<feature type="transmembrane region" description="Helical" evidence="1">
    <location>
        <begin position="20"/>
        <end position="39"/>
    </location>
</feature>
<keyword evidence="1" id="KW-0472">Membrane</keyword>
<evidence type="ECO:0000256" key="1">
    <source>
        <dbReference type="SAM" id="Phobius"/>
    </source>
</evidence>
<name>A0A6S6UP24_9GAMM</name>
<organism evidence="2">
    <name type="scientific">uncultured Thiotrichaceae bacterium</name>
    <dbReference type="NCBI Taxonomy" id="298394"/>
    <lineage>
        <taxon>Bacteria</taxon>
        <taxon>Pseudomonadati</taxon>
        <taxon>Pseudomonadota</taxon>
        <taxon>Gammaproteobacteria</taxon>
        <taxon>Thiotrichales</taxon>
        <taxon>Thiotrichaceae</taxon>
        <taxon>environmental samples</taxon>
    </lineage>
</organism>
<sequence>METNSRLTQKIQLKPGELTAYSILIAGFLTLVVLLRTDFGTALFDKERLFYVVPASVPTPILQVELDEWGGERILRLHTENFRFANYCKVPETEQPLSGHAHLYIDGRKVMSVYEPVMFLPKLPTGKYRLTISLNILPDHRAIMVEGKPVSVDMDISGFD</sequence>